<protein>
    <submittedName>
        <fullName evidence="2">Uncharacterized protein</fullName>
    </submittedName>
</protein>
<comment type="caution">
    <text evidence="2">The sequence shown here is derived from an EMBL/GenBank/DDBJ whole genome shotgun (WGS) entry which is preliminary data.</text>
</comment>
<organism evidence="2 3">
    <name type="scientific">Vanrija albida</name>
    <dbReference type="NCBI Taxonomy" id="181172"/>
    <lineage>
        <taxon>Eukaryota</taxon>
        <taxon>Fungi</taxon>
        <taxon>Dikarya</taxon>
        <taxon>Basidiomycota</taxon>
        <taxon>Agaricomycotina</taxon>
        <taxon>Tremellomycetes</taxon>
        <taxon>Trichosporonales</taxon>
        <taxon>Trichosporonaceae</taxon>
        <taxon>Vanrija</taxon>
    </lineage>
</organism>
<dbReference type="EMBL" id="JBBXJM010000001">
    <property type="protein sequence ID" value="KAL1412885.1"/>
    <property type="molecule type" value="Genomic_DNA"/>
</dbReference>
<sequence>MRVTAIRRAALAAPTRARLVSPSPLPRLAAPNGGVSAHLAGPSGALGRRYASGGQSTGGQGVVYLALGTIAVVAFLTLKPKSVEKAGTGAEKAAQIAEAADRQASAAAQKVSNAVEGAAKKAGEAAEKDPRTTVGDIAVAVLPASVLDFYSQVEKEAGATVGGFLSKIKDTDIQGTLDSLKNSGSDDVKNVVDKVQAKLKEAGGKVQNVDWKALSSDLSKEYGEKGQQAIDVLVGKLPTTADFDDYFKKAEEYSKDQLKELDAAADKIYKQVEKAAQDKVDSADAWVRGIAASTPEDVDKFVRDLRDLSKDIGVPADAIEAWLRDQTEDGKLSTEKFAKEFQARVDQAAKWFPADSSDLVKKVSAVSPAVGKLFDQLIKEANDNIERGKQEIAKAQKEAGGAAKDAKAAAGGAVDDAKAAAADAADQARAQYEKGKKSVGAAIEKGKAKVDEAVKSVTK</sequence>
<keyword evidence="1" id="KW-0472">Membrane</keyword>
<evidence type="ECO:0000313" key="2">
    <source>
        <dbReference type="EMBL" id="KAL1412885.1"/>
    </source>
</evidence>
<evidence type="ECO:0000313" key="3">
    <source>
        <dbReference type="Proteomes" id="UP001565368"/>
    </source>
</evidence>
<dbReference type="RefSeq" id="XP_069212829.1">
    <property type="nucleotide sequence ID" value="XM_069349285.1"/>
</dbReference>
<accession>A0ABR3QDU0</accession>
<evidence type="ECO:0000256" key="1">
    <source>
        <dbReference type="SAM" id="Phobius"/>
    </source>
</evidence>
<dbReference type="Proteomes" id="UP001565368">
    <property type="component" value="Unassembled WGS sequence"/>
</dbReference>
<keyword evidence="1" id="KW-0812">Transmembrane</keyword>
<keyword evidence="1" id="KW-1133">Transmembrane helix</keyword>
<proteinExistence type="predicted"/>
<reference evidence="2 3" key="1">
    <citation type="submission" date="2023-08" db="EMBL/GenBank/DDBJ databases">
        <title>Annotated Genome Sequence of Vanrija albida AlHP1.</title>
        <authorList>
            <person name="Herzog R."/>
        </authorList>
    </citation>
    <scope>NUCLEOTIDE SEQUENCE [LARGE SCALE GENOMIC DNA]</scope>
    <source>
        <strain evidence="2 3">AlHP1</strain>
    </source>
</reference>
<gene>
    <name evidence="2" type="ORF">Q8F55_000634</name>
</gene>
<feature type="transmembrane region" description="Helical" evidence="1">
    <location>
        <begin position="61"/>
        <end position="78"/>
    </location>
</feature>
<keyword evidence="3" id="KW-1185">Reference proteome</keyword>
<name>A0ABR3QDU0_9TREE</name>
<dbReference type="GeneID" id="95981677"/>